<dbReference type="GO" id="GO:0061504">
    <property type="term" value="P:cyclic threonylcarbamoyladenosine biosynthetic process"/>
    <property type="evidence" value="ECO:0007669"/>
    <property type="project" value="TreeGrafter"/>
</dbReference>
<organism evidence="2 3">
    <name type="scientific">Mucilaginibacter conchicola</name>
    <dbReference type="NCBI Taxonomy" id="2303333"/>
    <lineage>
        <taxon>Bacteria</taxon>
        <taxon>Pseudomonadati</taxon>
        <taxon>Bacteroidota</taxon>
        <taxon>Sphingobacteriia</taxon>
        <taxon>Sphingobacteriales</taxon>
        <taxon>Sphingobacteriaceae</taxon>
        <taxon>Mucilaginibacter</taxon>
    </lineage>
</organism>
<keyword evidence="2" id="KW-0548">Nucleotidyltransferase</keyword>
<dbReference type="AlphaFoldDB" id="A0A372NUP8"/>
<dbReference type="RefSeq" id="WP_117392655.1">
    <property type="nucleotide sequence ID" value="NZ_QWDC01000002.1"/>
</dbReference>
<evidence type="ECO:0000313" key="2">
    <source>
        <dbReference type="EMBL" id="RFZ92946.1"/>
    </source>
</evidence>
<name>A0A372NUP8_9SPHI</name>
<proteinExistence type="predicted"/>
<dbReference type="PANTHER" id="PTHR43267:SF1">
    <property type="entry name" value="TRNA THREONYLCARBAMOYLADENOSINE DEHYDRATASE"/>
    <property type="match status" value="1"/>
</dbReference>
<reference evidence="2 3" key="1">
    <citation type="submission" date="2018-08" db="EMBL/GenBank/DDBJ databases">
        <title>Mucilaginibacter sp. MYSH2.</title>
        <authorList>
            <person name="Seo T."/>
        </authorList>
    </citation>
    <scope>NUCLEOTIDE SEQUENCE [LARGE SCALE GENOMIC DNA]</scope>
    <source>
        <strain evidence="2 3">MYSH2</strain>
    </source>
</reference>
<dbReference type="SUPFAM" id="SSF69572">
    <property type="entry name" value="Activating enzymes of the ubiquitin-like proteins"/>
    <property type="match status" value="1"/>
</dbReference>
<feature type="domain" description="THIF-type NAD/FAD binding fold" evidence="1">
    <location>
        <begin position="178"/>
        <end position="318"/>
    </location>
</feature>
<keyword evidence="2" id="KW-0808">Transferase</keyword>
<comment type="caution">
    <text evidence="2">The sequence shown here is derived from an EMBL/GenBank/DDBJ whole genome shotgun (WGS) entry which is preliminary data.</text>
</comment>
<dbReference type="OrthoDB" id="9778208at2"/>
<dbReference type="InterPro" id="IPR000594">
    <property type="entry name" value="ThiF_NAD_FAD-bd"/>
</dbReference>
<dbReference type="EMBL" id="QWDC01000002">
    <property type="protein sequence ID" value="RFZ92946.1"/>
    <property type="molecule type" value="Genomic_DNA"/>
</dbReference>
<accession>A0A372NUP8</accession>
<gene>
    <name evidence="2" type="ORF">D0C36_16285</name>
</gene>
<dbReference type="GO" id="GO:0008641">
    <property type="term" value="F:ubiquitin-like modifier activating enzyme activity"/>
    <property type="evidence" value="ECO:0007669"/>
    <property type="project" value="InterPro"/>
</dbReference>
<dbReference type="InterPro" id="IPR035985">
    <property type="entry name" value="Ubiquitin-activating_enz"/>
</dbReference>
<dbReference type="Pfam" id="PF00899">
    <property type="entry name" value="ThiF"/>
    <property type="match status" value="1"/>
</dbReference>
<keyword evidence="3" id="KW-1185">Reference proteome</keyword>
<dbReference type="GO" id="GO:0016779">
    <property type="term" value="F:nucleotidyltransferase activity"/>
    <property type="evidence" value="ECO:0007669"/>
    <property type="project" value="UniProtKB-KW"/>
</dbReference>
<evidence type="ECO:0000259" key="1">
    <source>
        <dbReference type="Pfam" id="PF00899"/>
    </source>
</evidence>
<evidence type="ECO:0000313" key="3">
    <source>
        <dbReference type="Proteomes" id="UP000264217"/>
    </source>
</evidence>
<dbReference type="InterPro" id="IPR045886">
    <property type="entry name" value="ThiF/MoeB/HesA"/>
</dbReference>
<dbReference type="Gene3D" id="3.40.50.720">
    <property type="entry name" value="NAD(P)-binding Rossmann-like Domain"/>
    <property type="match status" value="1"/>
</dbReference>
<dbReference type="Proteomes" id="UP000264217">
    <property type="component" value="Unassembled WGS sequence"/>
</dbReference>
<sequence length="464" mass="51534">MNALRISGFHYNLLQQHLYPGDNKEAVAIALCGRSDYQGNHTLLVQDLLLVPYGVCDRKSDFIRWPTEVINTFLERAAKHQLAIVKIHCHPGPDIHEYFSELDDESDRLLFRSIHSWLDDNLPHASCIMLPDGRLFGRFFNGQMGTETVHKIAVAGSDVLIWHYQDDRPGIVDEYQLRNLQAFGQRTVHVLNKMKVAVVGCSGTGSPVIEQLKRLGVGELILVDPDFVDGVNLNRIIGTTSADAAAKTMKVDVMRRGIEEVGMGTKVTTFAAHISRVDIIKAIADSDYLISCVDGTEGRHNLNLISSFYVLPLMDMGVKLNADGNGGIKNIFGAVHYIQPGGSSLLSRQQYSLESLLAESVKRMDQEEYARNQYLANVNESQPAVISINMQVAATAVNDFLARIHPYRNISNSDVDAIKIDFADGLSYTETFTEVCPFFRKWVGKGDVEPLLNSPELSDVKAVL</sequence>
<protein>
    <submittedName>
        <fullName evidence="2">ThiF family adenylyltransferase</fullName>
    </submittedName>
</protein>
<dbReference type="PANTHER" id="PTHR43267">
    <property type="entry name" value="TRNA THREONYLCARBAMOYLADENOSINE DEHYDRATASE"/>
    <property type="match status" value="1"/>
</dbReference>
<dbReference type="GO" id="GO:0061503">
    <property type="term" value="F:tRNA threonylcarbamoyladenosine dehydratase"/>
    <property type="evidence" value="ECO:0007669"/>
    <property type="project" value="TreeGrafter"/>
</dbReference>